<evidence type="ECO:0000256" key="2">
    <source>
        <dbReference type="ARBA" id="ARBA00023015"/>
    </source>
</evidence>
<accession>A0ABS7T5J0</accession>
<evidence type="ECO:0000259" key="6">
    <source>
        <dbReference type="PROSITE" id="PS50043"/>
    </source>
</evidence>
<feature type="modified residue" description="4-aspartylphosphate" evidence="5">
    <location>
        <position position="63"/>
    </location>
</feature>
<keyword evidence="1 5" id="KW-0597">Phosphoprotein</keyword>
<evidence type="ECO:0000256" key="3">
    <source>
        <dbReference type="ARBA" id="ARBA00023125"/>
    </source>
</evidence>
<keyword evidence="9" id="KW-1185">Reference proteome</keyword>
<dbReference type="CDD" id="cd17535">
    <property type="entry name" value="REC_NarL-like"/>
    <property type="match status" value="1"/>
</dbReference>
<reference evidence="8 9" key="1">
    <citation type="submission" date="2021-09" db="EMBL/GenBank/DDBJ databases">
        <title>Lysobacter sp. 13A isolated from the river sediment.</title>
        <authorList>
            <person name="Liu H."/>
            <person name="Li S."/>
            <person name="Mao S."/>
        </authorList>
    </citation>
    <scope>NUCLEOTIDE SEQUENCE [LARGE SCALE GENOMIC DNA]</scope>
    <source>
        <strain evidence="8 9">13A</strain>
    </source>
</reference>
<dbReference type="InterPro" id="IPR039420">
    <property type="entry name" value="WalR-like"/>
</dbReference>
<dbReference type="InterPro" id="IPR016032">
    <property type="entry name" value="Sig_transdc_resp-reg_C-effctor"/>
</dbReference>
<dbReference type="Gene3D" id="3.40.50.2300">
    <property type="match status" value="1"/>
</dbReference>
<dbReference type="Proteomes" id="UP001430954">
    <property type="component" value="Unassembled WGS sequence"/>
</dbReference>
<organism evidence="8 9">
    <name type="scientific">Novilysobacter selenitireducens</name>
    <dbReference type="NCBI Taxonomy" id="2872639"/>
    <lineage>
        <taxon>Bacteria</taxon>
        <taxon>Pseudomonadati</taxon>
        <taxon>Pseudomonadota</taxon>
        <taxon>Gammaproteobacteria</taxon>
        <taxon>Lysobacterales</taxon>
        <taxon>Lysobacteraceae</taxon>
        <taxon>Novilysobacter</taxon>
    </lineage>
</organism>
<dbReference type="PRINTS" id="PR00038">
    <property type="entry name" value="HTHLUXR"/>
</dbReference>
<evidence type="ECO:0000256" key="5">
    <source>
        <dbReference type="PROSITE-ProRule" id="PRU00169"/>
    </source>
</evidence>
<dbReference type="InterPro" id="IPR058245">
    <property type="entry name" value="NreC/VraR/RcsB-like_REC"/>
</dbReference>
<dbReference type="SMART" id="SM00421">
    <property type="entry name" value="HTH_LUXR"/>
    <property type="match status" value="1"/>
</dbReference>
<protein>
    <submittedName>
        <fullName evidence="8">Response regulator transcription factor</fullName>
    </submittedName>
</protein>
<name>A0ABS7T5J0_9GAMM</name>
<dbReference type="Pfam" id="PF00196">
    <property type="entry name" value="GerE"/>
    <property type="match status" value="1"/>
</dbReference>
<dbReference type="CDD" id="cd06170">
    <property type="entry name" value="LuxR_C_like"/>
    <property type="match status" value="1"/>
</dbReference>
<feature type="domain" description="Response regulatory" evidence="7">
    <location>
        <begin position="14"/>
        <end position="128"/>
    </location>
</feature>
<proteinExistence type="predicted"/>
<dbReference type="InterPro" id="IPR011006">
    <property type="entry name" value="CheY-like_superfamily"/>
</dbReference>
<dbReference type="InterPro" id="IPR001789">
    <property type="entry name" value="Sig_transdc_resp-reg_receiver"/>
</dbReference>
<evidence type="ECO:0000256" key="1">
    <source>
        <dbReference type="ARBA" id="ARBA00022553"/>
    </source>
</evidence>
<dbReference type="PROSITE" id="PS50043">
    <property type="entry name" value="HTH_LUXR_2"/>
    <property type="match status" value="1"/>
</dbReference>
<dbReference type="InterPro" id="IPR000792">
    <property type="entry name" value="Tscrpt_reg_LuxR_C"/>
</dbReference>
<dbReference type="SUPFAM" id="SSF52172">
    <property type="entry name" value="CheY-like"/>
    <property type="match status" value="1"/>
</dbReference>
<keyword evidence="2" id="KW-0805">Transcription regulation</keyword>
<dbReference type="PROSITE" id="PS50110">
    <property type="entry name" value="RESPONSE_REGULATORY"/>
    <property type="match status" value="1"/>
</dbReference>
<dbReference type="Pfam" id="PF00072">
    <property type="entry name" value="Response_reg"/>
    <property type="match status" value="1"/>
</dbReference>
<dbReference type="RefSeq" id="WP_223675383.1">
    <property type="nucleotide sequence ID" value="NZ_JAINZW010000002.1"/>
</dbReference>
<gene>
    <name evidence="8" type="ORF">K6753_06200</name>
</gene>
<keyword evidence="4" id="KW-0804">Transcription</keyword>
<comment type="caution">
    <text evidence="8">The sequence shown here is derived from an EMBL/GenBank/DDBJ whole genome shotgun (WGS) entry which is preliminary data.</text>
</comment>
<dbReference type="PANTHER" id="PTHR43214:SF41">
    <property type="entry name" value="NITRATE_NITRITE RESPONSE REGULATOR PROTEIN NARP"/>
    <property type="match status" value="1"/>
</dbReference>
<keyword evidence="3" id="KW-0238">DNA-binding</keyword>
<dbReference type="EMBL" id="JAINZW010000002">
    <property type="protein sequence ID" value="MBZ4039123.1"/>
    <property type="molecule type" value="Genomic_DNA"/>
</dbReference>
<evidence type="ECO:0000313" key="8">
    <source>
        <dbReference type="EMBL" id="MBZ4039123.1"/>
    </source>
</evidence>
<feature type="domain" description="HTH luxR-type" evidence="6">
    <location>
        <begin position="146"/>
        <end position="211"/>
    </location>
</feature>
<evidence type="ECO:0000259" key="7">
    <source>
        <dbReference type="PROSITE" id="PS50110"/>
    </source>
</evidence>
<dbReference type="PANTHER" id="PTHR43214">
    <property type="entry name" value="TWO-COMPONENT RESPONSE REGULATOR"/>
    <property type="match status" value="1"/>
</dbReference>
<evidence type="ECO:0000256" key="4">
    <source>
        <dbReference type="ARBA" id="ARBA00023163"/>
    </source>
</evidence>
<evidence type="ECO:0000313" key="9">
    <source>
        <dbReference type="Proteomes" id="UP001430954"/>
    </source>
</evidence>
<dbReference type="SUPFAM" id="SSF46894">
    <property type="entry name" value="C-terminal effector domain of the bipartite response regulators"/>
    <property type="match status" value="1"/>
</dbReference>
<dbReference type="SMART" id="SM00448">
    <property type="entry name" value="REC"/>
    <property type="match status" value="1"/>
</dbReference>
<sequence>MAQAAFAESALRARILIADDHVLVAQGLERLLLDCFELSGVVANGQDLVEWVRGECPDVVIADVGMPRLNGIQAMAQLRADGILVPFIFLTMHAEPCLAAEALRAGAAGYVLKSAAGEELISAVRTVLEGGRYVTPSLGAHLASGASKPPVVLTDKQLQVLGLVATGMRSKQVAHQLGISIRTVESHKYAIMQALDVHSTVELVRKAEQAGLVAGASPRP</sequence>